<dbReference type="AlphaFoldDB" id="A0A645EZK0"/>
<name>A0A645EZK0_9ZZZZ</name>
<gene>
    <name evidence="2" type="ORF">SDC9_153087</name>
</gene>
<dbReference type="EMBL" id="VSSQ01051741">
    <property type="protein sequence ID" value="MPN05833.1"/>
    <property type="molecule type" value="Genomic_DNA"/>
</dbReference>
<accession>A0A645EZK0</accession>
<comment type="caution">
    <text evidence="2">The sequence shown here is derived from an EMBL/GenBank/DDBJ whole genome shotgun (WGS) entry which is preliminary data.</text>
</comment>
<evidence type="ECO:0000256" key="1">
    <source>
        <dbReference type="SAM" id="MobiDB-lite"/>
    </source>
</evidence>
<feature type="region of interest" description="Disordered" evidence="1">
    <location>
        <begin position="12"/>
        <end position="47"/>
    </location>
</feature>
<reference evidence="2" key="1">
    <citation type="submission" date="2019-08" db="EMBL/GenBank/DDBJ databases">
        <authorList>
            <person name="Kucharzyk K."/>
            <person name="Murdoch R.W."/>
            <person name="Higgins S."/>
            <person name="Loffler F."/>
        </authorList>
    </citation>
    <scope>NUCLEOTIDE SEQUENCE</scope>
</reference>
<evidence type="ECO:0000313" key="2">
    <source>
        <dbReference type="EMBL" id="MPN05833.1"/>
    </source>
</evidence>
<protein>
    <submittedName>
        <fullName evidence="2">Uncharacterized protein</fullName>
    </submittedName>
</protein>
<organism evidence="2">
    <name type="scientific">bioreactor metagenome</name>
    <dbReference type="NCBI Taxonomy" id="1076179"/>
    <lineage>
        <taxon>unclassified sequences</taxon>
        <taxon>metagenomes</taxon>
        <taxon>ecological metagenomes</taxon>
    </lineage>
</organism>
<sequence length="47" mass="5294">MGLHQQLVIERHQGHQQAVGRHHAADGSDLQALDHAPHRRLQCQAIQ</sequence>
<proteinExistence type="predicted"/>